<dbReference type="Proteomes" id="UP000635335">
    <property type="component" value="Unassembled WGS sequence"/>
</dbReference>
<dbReference type="RefSeq" id="WP_197667222.1">
    <property type="nucleotide sequence ID" value="NZ_JADUMB010000001.1"/>
</dbReference>
<protein>
    <submittedName>
        <fullName evidence="1">NinE family protein</fullName>
    </submittedName>
</protein>
<evidence type="ECO:0000313" key="1">
    <source>
        <dbReference type="EMBL" id="MBH1918900.1"/>
    </source>
</evidence>
<dbReference type="InterPro" id="IPR007986">
    <property type="entry name" value="NINE"/>
</dbReference>
<gene>
    <name evidence="1" type="ORF">I5U16_01840</name>
</gene>
<keyword evidence="2" id="KW-1185">Reference proteome</keyword>
<name>A0ABS0LWJ7_9GAMM</name>
<comment type="caution">
    <text evidence="1">The sequence shown here is derived from an EMBL/GenBank/DDBJ whole genome shotgun (WGS) entry which is preliminary data.</text>
</comment>
<accession>A0ABS0LWJ7</accession>
<organism evidence="1 2">
    <name type="scientific">Serratia surfactantfaciens</name>
    <dbReference type="NCBI Taxonomy" id="2741499"/>
    <lineage>
        <taxon>Bacteria</taxon>
        <taxon>Pseudomonadati</taxon>
        <taxon>Pseudomonadota</taxon>
        <taxon>Gammaproteobacteria</taxon>
        <taxon>Enterobacterales</taxon>
        <taxon>Yersiniaceae</taxon>
        <taxon>Serratia</taxon>
    </lineage>
</organism>
<reference evidence="1 2" key="1">
    <citation type="submission" date="2020-11" db="EMBL/GenBank/DDBJ databases">
        <title>Enhanced detection system for hospital associated transmission using whole genome sequencing surveillance.</title>
        <authorList>
            <person name="Harrison L.H."/>
            <person name="Van Tyne D."/>
            <person name="Marsh J.W."/>
            <person name="Griffith M.P."/>
            <person name="Snyder D.J."/>
            <person name="Cooper V.S."/>
            <person name="Mustapha M."/>
        </authorList>
    </citation>
    <scope>NUCLEOTIDE SEQUENCE [LARGE SCALE GENOMIC DNA]</scope>
    <source>
        <strain evidence="1 2">SER00227</strain>
    </source>
</reference>
<sequence length="56" mass="6752">MKQRSPTQIIMDNLIFKTDHRKTRKPRTNPELTPTLNYTATLADSMWLRRRARRKP</sequence>
<proteinExistence type="predicted"/>
<dbReference type="Pfam" id="PF05322">
    <property type="entry name" value="NinE"/>
    <property type="match status" value="1"/>
</dbReference>
<dbReference type="EMBL" id="JADUMB010000001">
    <property type="protein sequence ID" value="MBH1918900.1"/>
    <property type="molecule type" value="Genomic_DNA"/>
</dbReference>
<evidence type="ECO:0000313" key="2">
    <source>
        <dbReference type="Proteomes" id="UP000635335"/>
    </source>
</evidence>